<reference evidence="4" key="1">
    <citation type="submission" date="2021-08" db="EMBL/GenBank/DDBJ databases">
        <title>WGS assembly of Ceratopteris richardii.</title>
        <authorList>
            <person name="Marchant D.B."/>
            <person name="Chen G."/>
            <person name="Jenkins J."/>
            <person name="Shu S."/>
            <person name="Leebens-Mack J."/>
            <person name="Grimwood J."/>
            <person name="Schmutz J."/>
            <person name="Soltis P."/>
            <person name="Soltis D."/>
            <person name="Chen Z.-H."/>
        </authorList>
    </citation>
    <scope>NUCLEOTIDE SEQUENCE</scope>
    <source>
        <strain evidence="4">Whitten #5841</strain>
        <tissue evidence="4">Leaf</tissue>
    </source>
</reference>
<dbReference type="EMBL" id="CM035433">
    <property type="protein sequence ID" value="KAH7292827.1"/>
    <property type="molecule type" value="Genomic_DNA"/>
</dbReference>
<accession>A0A8T2RAA1</accession>
<evidence type="ECO:0000256" key="2">
    <source>
        <dbReference type="SAM" id="MobiDB-lite"/>
    </source>
</evidence>
<dbReference type="AlphaFoldDB" id="A0A8T2RAA1"/>
<dbReference type="Proteomes" id="UP000825935">
    <property type="component" value="Chromosome 28"/>
</dbReference>
<dbReference type="OrthoDB" id="1932315at2759"/>
<keyword evidence="1" id="KW-0175">Coiled coil</keyword>
<dbReference type="EMBL" id="CM035433">
    <property type="protein sequence ID" value="KAH7292826.1"/>
    <property type="molecule type" value="Genomic_DNA"/>
</dbReference>
<dbReference type="PANTHER" id="PTHR46248">
    <property type="entry name" value="EXPRESSED PROTEIN"/>
    <property type="match status" value="1"/>
</dbReference>
<feature type="coiled-coil region" evidence="1">
    <location>
        <begin position="46"/>
        <end position="112"/>
    </location>
</feature>
<sequence length="222" mass="25368">MEKDSIHRASRQGLFHHDKRNVMQQVKSKSVSRHRQSEKKPQGSYQAALEEDIAKLRKQLKQEVNTHRTLERALTRTPGALPRFSPGLATEVQRLIAEVAVLEEEVVHLEEFVTFLHQGLLHNEFLNCSTHSEQNLKGRNQLHPIHLEGQSLSRGTEADATDEKTSSFSKNHYPSITEKKNMKSIFFGVGPMDAESKQKLTKSISFRRESYQRVPTHGLCYG</sequence>
<feature type="region of interest" description="Disordered" evidence="2">
    <location>
        <begin position="1"/>
        <end position="46"/>
    </location>
</feature>
<protein>
    <recommendedName>
        <fullName evidence="3">Ternary complex factor MIP1 leucine-zipper domain-containing protein</fullName>
    </recommendedName>
</protein>
<evidence type="ECO:0000313" key="4">
    <source>
        <dbReference type="EMBL" id="KAH7292827.1"/>
    </source>
</evidence>
<evidence type="ECO:0000313" key="5">
    <source>
        <dbReference type="Proteomes" id="UP000825935"/>
    </source>
</evidence>
<evidence type="ECO:0000256" key="1">
    <source>
        <dbReference type="SAM" id="Coils"/>
    </source>
</evidence>
<feature type="domain" description="Ternary complex factor MIP1 leucine-zipper" evidence="3">
    <location>
        <begin position="44"/>
        <end position="122"/>
    </location>
</feature>
<gene>
    <name evidence="4" type="ORF">KP509_28G000600</name>
</gene>
<name>A0A8T2RAA1_CERRI</name>
<comment type="caution">
    <text evidence="4">The sequence shown here is derived from an EMBL/GenBank/DDBJ whole genome shotgun (WGS) entry which is preliminary data.</text>
</comment>
<evidence type="ECO:0000259" key="3">
    <source>
        <dbReference type="Pfam" id="PF14389"/>
    </source>
</evidence>
<keyword evidence="5" id="KW-1185">Reference proteome</keyword>
<proteinExistence type="predicted"/>
<dbReference type="Pfam" id="PF14389">
    <property type="entry name" value="Lzipper-MIP1"/>
    <property type="match status" value="1"/>
</dbReference>
<organism evidence="4 5">
    <name type="scientific">Ceratopteris richardii</name>
    <name type="common">Triangle waterfern</name>
    <dbReference type="NCBI Taxonomy" id="49495"/>
    <lineage>
        <taxon>Eukaryota</taxon>
        <taxon>Viridiplantae</taxon>
        <taxon>Streptophyta</taxon>
        <taxon>Embryophyta</taxon>
        <taxon>Tracheophyta</taxon>
        <taxon>Polypodiopsida</taxon>
        <taxon>Polypodiidae</taxon>
        <taxon>Polypodiales</taxon>
        <taxon>Pteridineae</taxon>
        <taxon>Pteridaceae</taxon>
        <taxon>Parkerioideae</taxon>
        <taxon>Ceratopteris</taxon>
    </lineage>
</organism>
<dbReference type="EMBL" id="CM035433">
    <property type="protein sequence ID" value="KAH7292828.1"/>
    <property type="molecule type" value="Genomic_DNA"/>
</dbReference>
<dbReference type="PANTHER" id="PTHR46248:SF4">
    <property type="entry name" value="OS01G0147800 PROTEIN"/>
    <property type="match status" value="1"/>
</dbReference>
<feature type="region of interest" description="Disordered" evidence="2">
    <location>
        <begin position="148"/>
        <end position="173"/>
    </location>
</feature>
<dbReference type="InterPro" id="IPR025757">
    <property type="entry name" value="MIP1_Leuzipper"/>
</dbReference>